<evidence type="ECO:0000256" key="4">
    <source>
        <dbReference type="ARBA" id="ARBA00022679"/>
    </source>
</evidence>
<evidence type="ECO:0000313" key="7">
    <source>
        <dbReference type="EMBL" id="ASI13760.1"/>
    </source>
</evidence>
<reference evidence="7 8" key="1">
    <citation type="journal article" date="2017" name="Nat. Commun.">
        <title>'ARMAN' archaea depend on association with euryarchaeal host in culture and in situ.</title>
        <authorList>
            <person name="Golyshina O."/>
            <person name="Toshchakov S."/>
            <person name="Makarova K."/>
            <person name="Gavrilov S."/>
            <person name="Korzhenkov A."/>
            <person name="La Cono V."/>
            <person name="Arcadi E."/>
            <person name="Nechitaylo T."/>
            <person name="Ferrer M."/>
            <person name="Kublanov I."/>
            <person name="Wolf Y."/>
            <person name="Yakimov M."/>
            <person name="Golyshin P."/>
            <person name="Slesarev A."/>
            <person name="Kozyavkin S."/>
        </authorList>
    </citation>
    <scope>NUCLEOTIDE SEQUENCE [LARGE SCALE GENOMIC DNA]</scope>
    <source>
        <strain evidence="7 8">Mia14</strain>
    </source>
</reference>
<dbReference type="GO" id="GO:0009007">
    <property type="term" value="F:site-specific DNA-methyltransferase (adenine-specific) activity"/>
    <property type="evidence" value="ECO:0007669"/>
    <property type="project" value="UniProtKB-EC"/>
</dbReference>
<organism evidence="7 8">
    <name type="scientific">Candidatus Mancarchaeum acidiphilum</name>
    <dbReference type="NCBI Taxonomy" id="1920749"/>
    <lineage>
        <taxon>Archaea</taxon>
        <taxon>Candidatus Micrarchaeota</taxon>
        <taxon>Candidatus Mancarchaeum</taxon>
    </lineage>
</organism>
<dbReference type="PANTHER" id="PTHR30481:SF2">
    <property type="entry name" value="SITE-SPECIFIC DNA-METHYLTRANSFERASE (ADENINE-SPECIFIC)"/>
    <property type="match status" value="1"/>
</dbReference>
<dbReference type="PIRSF" id="PIRSF000398">
    <property type="entry name" value="M_m6A_EcoRV"/>
    <property type="match status" value="1"/>
</dbReference>
<keyword evidence="4" id="KW-0808">Transferase</keyword>
<name>A0A218NMP7_9ARCH</name>
<evidence type="ECO:0000256" key="1">
    <source>
        <dbReference type="ARBA" id="ARBA00006594"/>
    </source>
</evidence>
<dbReference type="PANTHER" id="PTHR30481">
    <property type="entry name" value="DNA ADENINE METHYLASE"/>
    <property type="match status" value="1"/>
</dbReference>
<dbReference type="EMBL" id="CP019964">
    <property type="protein sequence ID" value="ASI13760.1"/>
    <property type="molecule type" value="Genomic_DNA"/>
</dbReference>
<keyword evidence="5" id="KW-0949">S-adenosyl-L-methionine</keyword>
<dbReference type="InterPro" id="IPR012263">
    <property type="entry name" value="M_m6A_EcoRV"/>
</dbReference>
<keyword evidence="3 7" id="KW-0489">Methyltransferase</keyword>
<protein>
    <recommendedName>
        <fullName evidence="2">site-specific DNA-methyltransferase (adenine-specific)</fullName>
        <ecNumber evidence="2">2.1.1.72</ecNumber>
    </recommendedName>
</protein>
<dbReference type="PRINTS" id="PR00505">
    <property type="entry name" value="D12N6MTFRASE"/>
</dbReference>
<evidence type="ECO:0000313" key="8">
    <source>
        <dbReference type="Proteomes" id="UP000197679"/>
    </source>
</evidence>
<keyword evidence="8" id="KW-1185">Reference proteome</keyword>
<gene>
    <name evidence="7" type="ORF">Mia14_0442</name>
</gene>
<dbReference type="KEGG" id="marh:Mia14_0442"/>
<comment type="catalytic activity">
    <reaction evidence="6">
        <text>a 2'-deoxyadenosine in DNA + S-adenosyl-L-methionine = an N(6)-methyl-2'-deoxyadenosine in DNA + S-adenosyl-L-homocysteine + H(+)</text>
        <dbReference type="Rhea" id="RHEA:15197"/>
        <dbReference type="Rhea" id="RHEA-COMP:12418"/>
        <dbReference type="Rhea" id="RHEA-COMP:12419"/>
        <dbReference type="ChEBI" id="CHEBI:15378"/>
        <dbReference type="ChEBI" id="CHEBI:57856"/>
        <dbReference type="ChEBI" id="CHEBI:59789"/>
        <dbReference type="ChEBI" id="CHEBI:90615"/>
        <dbReference type="ChEBI" id="CHEBI:90616"/>
        <dbReference type="EC" id="2.1.1.72"/>
    </reaction>
</comment>
<dbReference type="GeneID" id="33313997"/>
<dbReference type="Gene3D" id="3.40.50.150">
    <property type="entry name" value="Vaccinia Virus protein VP39"/>
    <property type="match status" value="1"/>
</dbReference>
<dbReference type="GO" id="GO:0009307">
    <property type="term" value="P:DNA restriction-modification system"/>
    <property type="evidence" value="ECO:0007669"/>
    <property type="project" value="InterPro"/>
</dbReference>
<evidence type="ECO:0000256" key="6">
    <source>
        <dbReference type="ARBA" id="ARBA00047942"/>
    </source>
</evidence>
<dbReference type="GO" id="GO:0006298">
    <property type="term" value="P:mismatch repair"/>
    <property type="evidence" value="ECO:0007669"/>
    <property type="project" value="TreeGrafter"/>
</dbReference>
<evidence type="ECO:0000256" key="5">
    <source>
        <dbReference type="ARBA" id="ARBA00022691"/>
    </source>
</evidence>
<dbReference type="Proteomes" id="UP000197679">
    <property type="component" value="Chromosome"/>
</dbReference>
<comment type="similarity">
    <text evidence="1">Belongs to the N(4)/N(6)-methyltransferase family.</text>
</comment>
<dbReference type="InterPro" id="IPR023095">
    <property type="entry name" value="Ade_MeTrfase_dom_2"/>
</dbReference>
<dbReference type="InterPro" id="IPR012327">
    <property type="entry name" value="MeTrfase_D12"/>
</dbReference>
<dbReference type="GO" id="GO:1904047">
    <property type="term" value="F:S-adenosyl-L-methionine binding"/>
    <property type="evidence" value="ECO:0007669"/>
    <property type="project" value="TreeGrafter"/>
</dbReference>
<dbReference type="SUPFAM" id="SSF53335">
    <property type="entry name" value="S-adenosyl-L-methionine-dependent methyltransferases"/>
    <property type="match status" value="1"/>
</dbReference>
<dbReference type="EC" id="2.1.1.72" evidence="2"/>
<dbReference type="GO" id="GO:0032259">
    <property type="term" value="P:methylation"/>
    <property type="evidence" value="ECO:0007669"/>
    <property type="project" value="UniProtKB-KW"/>
</dbReference>
<accession>A0A218NMP7</accession>
<evidence type="ECO:0000256" key="2">
    <source>
        <dbReference type="ARBA" id="ARBA00011900"/>
    </source>
</evidence>
<dbReference type="OrthoDB" id="372040at2157"/>
<dbReference type="InterPro" id="IPR029063">
    <property type="entry name" value="SAM-dependent_MTases_sf"/>
</dbReference>
<evidence type="ECO:0000256" key="3">
    <source>
        <dbReference type="ARBA" id="ARBA00022603"/>
    </source>
</evidence>
<dbReference type="AlphaFoldDB" id="A0A218NMP7"/>
<sequence length="294" mass="34838">MKNLTPLRFPGNKRWLVNYVENFITYHKLDRSIAEPYGGSASISISLLEMGIVNKAYINDKDFMIYAFWYSVFNLNQEFIEKIEEMSTNITIEKYYEFKKFYKIFMNSKVKYGDKDMLKYASTFLFLNRTSYSGIIKGGPLGGRNQESKYKIYCRFRDSNIVNKIKYLYKFKKQVVLSNLDGLRFIKNFSNKHSNSLLYIDPPYFKAGKDLYSFYFNREDHKKLATLLSNKIISPWLVSYDNNEFIKNLYSNKGVFNDKVLSNQNIYLPKQYLISSHKRVVYEILFSNKKIPPL</sequence>
<dbReference type="Gene3D" id="1.10.1020.10">
    <property type="entry name" value="Adenine-specific Methyltransferase, Domain 2"/>
    <property type="match status" value="1"/>
</dbReference>
<dbReference type="REBASE" id="210407">
    <property type="entry name" value="M.Mar14ORF442P"/>
</dbReference>
<dbReference type="GO" id="GO:0043565">
    <property type="term" value="F:sequence-specific DNA binding"/>
    <property type="evidence" value="ECO:0007669"/>
    <property type="project" value="TreeGrafter"/>
</dbReference>
<proteinExistence type="inferred from homology"/>
<dbReference type="RefSeq" id="WP_088819953.1">
    <property type="nucleotide sequence ID" value="NZ_CP019964.1"/>
</dbReference>